<sequence>MRSRLPRWLPLALLFAATITCAAEITIYRCTDQHGRLTLRDTPCAKGETQQAREMQRPKDPPPRPAAVVKPAAPAVTAAPPAPRYVVVTPPRPMYDCVTPDGEHYLSDTDAGNPRWVPLWTLGYPAYPMAPYPHGGVSGRLDFGGGDVRGSVRLGEPGYARPPRPGPPVAALPAGTWVRDACYPLPQQDVCERLRDRRYELGRRYNSALQSERHRIDDEQRILDARLANDCAGY</sequence>
<dbReference type="EMBL" id="JBHRXK010000002">
    <property type="protein sequence ID" value="MFC3550631.1"/>
    <property type="molecule type" value="Genomic_DNA"/>
</dbReference>
<feature type="signal peptide" evidence="2">
    <location>
        <begin position="1"/>
        <end position="22"/>
    </location>
</feature>
<dbReference type="InterPro" id="IPR025392">
    <property type="entry name" value="DUF4124"/>
</dbReference>
<feature type="domain" description="DUF4124" evidence="3">
    <location>
        <begin position="12"/>
        <end position="67"/>
    </location>
</feature>
<organism evidence="4 5">
    <name type="scientific">Lysobacter cavernae</name>
    <dbReference type="NCBI Taxonomy" id="1685901"/>
    <lineage>
        <taxon>Bacteria</taxon>
        <taxon>Pseudomonadati</taxon>
        <taxon>Pseudomonadota</taxon>
        <taxon>Gammaproteobacteria</taxon>
        <taxon>Lysobacterales</taxon>
        <taxon>Lysobacteraceae</taxon>
        <taxon>Lysobacter</taxon>
    </lineage>
</organism>
<keyword evidence="5" id="KW-1185">Reference proteome</keyword>
<keyword evidence="2" id="KW-0732">Signal</keyword>
<evidence type="ECO:0000256" key="2">
    <source>
        <dbReference type="SAM" id="SignalP"/>
    </source>
</evidence>
<protein>
    <submittedName>
        <fullName evidence="4">DUF4124 domain-containing protein</fullName>
    </submittedName>
</protein>
<proteinExistence type="predicted"/>
<evidence type="ECO:0000313" key="4">
    <source>
        <dbReference type="EMBL" id="MFC3550631.1"/>
    </source>
</evidence>
<name>A0ABV7RRX7_9GAMM</name>
<evidence type="ECO:0000313" key="5">
    <source>
        <dbReference type="Proteomes" id="UP001595740"/>
    </source>
</evidence>
<feature type="region of interest" description="Disordered" evidence="1">
    <location>
        <begin position="46"/>
        <end position="65"/>
    </location>
</feature>
<comment type="caution">
    <text evidence="4">The sequence shown here is derived from an EMBL/GenBank/DDBJ whole genome shotgun (WGS) entry which is preliminary data.</text>
</comment>
<dbReference type="Pfam" id="PF13511">
    <property type="entry name" value="DUF4124"/>
    <property type="match status" value="1"/>
</dbReference>
<feature type="chain" id="PRO_5045180214" evidence="2">
    <location>
        <begin position="23"/>
        <end position="234"/>
    </location>
</feature>
<dbReference type="RefSeq" id="WP_386758376.1">
    <property type="nucleotide sequence ID" value="NZ_JBHRXK010000002.1"/>
</dbReference>
<accession>A0ABV7RRX7</accession>
<evidence type="ECO:0000259" key="3">
    <source>
        <dbReference type="Pfam" id="PF13511"/>
    </source>
</evidence>
<gene>
    <name evidence="4" type="ORF">ACFOLC_06330</name>
</gene>
<reference evidence="5" key="1">
    <citation type="journal article" date="2019" name="Int. J. Syst. Evol. Microbiol.">
        <title>The Global Catalogue of Microorganisms (GCM) 10K type strain sequencing project: providing services to taxonomists for standard genome sequencing and annotation.</title>
        <authorList>
            <consortium name="The Broad Institute Genomics Platform"/>
            <consortium name="The Broad Institute Genome Sequencing Center for Infectious Disease"/>
            <person name="Wu L."/>
            <person name="Ma J."/>
        </authorList>
    </citation>
    <scope>NUCLEOTIDE SEQUENCE [LARGE SCALE GENOMIC DNA]</scope>
    <source>
        <strain evidence="5">KCTC 42875</strain>
    </source>
</reference>
<dbReference type="Proteomes" id="UP001595740">
    <property type="component" value="Unassembled WGS sequence"/>
</dbReference>
<evidence type="ECO:0000256" key="1">
    <source>
        <dbReference type="SAM" id="MobiDB-lite"/>
    </source>
</evidence>